<organism evidence="4 5">
    <name type="scientific">Haloterrigena salifodinae</name>
    <dbReference type="NCBI Taxonomy" id="2675099"/>
    <lineage>
        <taxon>Archaea</taxon>
        <taxon>Methanobacteriati</taxon>
        <taxon>Methanobacteriota</taxon>
        <taxon>Stenosarchaea group</taxon>
        <taxon>Halobacteria</taxon>
        <taxon>Halobacteriales</taxon>
        <taxon>Natrialbaceae</taxon>
        <taxon>Haloterrigena</taxon>
    </lineage>
</organism>
<keyword evidence="4" id="KW-0614">Plasmid</keyword>
<sequence length="262" mass="27477">MPDWLADDVAVVTGGSSGNGRAISLTLAEHGANVVVADLQSDPRGGGVPTHEKIQEEYGQEAAYVECNVANVSDLRDAIDVADELGGVSIMVNNAGITHSDEFLETTEEDFDRIMDINVKGVFFGAQAAAKSMVEAGRSGSIINMSSVTSFIGRGDGVRYSTSKGAVESMTYALADRLGPEGIRVNSIHPSMIETPMTADDLELIDNESSEEHEQATPLGRIGQPQDVADTALYLASPLASFINGETMVVDGGVTTTMGGGY</sequence>
<evidence type="ECO:0000256" key="1">
    <source>
        <dbReference type="ARBA" id="ARBA00006484"/>
    </source>
</evidence>
<dbReference type="InterPro" id="IPR020904">
    <property type="entry name" value="Sc_DH/Rdtase_CS"/>
</dbReference>
<dbReference type="InterPro" id="IPR057326">
    <property type="entry name" value="KR_dom"/>
</dbReference>
<dbReference type="InterPro" id="IPR002347">
    <property type="entry name" value="SDR_fam"/>
</dbReference>
<dbReference type="SUPFAM" id="SSF51735">
    <property type="entry name" value="NAD(P)-binding Rossmann-fold domains"/>
    <property type="match status" value="1"/>
</dbReference>
<dbReference type="NCBIfam" id="NF005559">
    <property type="entry name" value="PRK07231.1"/>
    <property type="match status" value="1"/>
</dbReference>
<dbReference type="PANTHER" id="PTHR42760:SF133">
    <property type="entry name" value="3-OXOACYL-[ACYL-CARRIER-PROTEIN] REDUCTASE"/>
    <property type="match status" value="1"/>
</dbReference>
<feature type="domain" description="Ketoreductase" evidence="3">
    <location>
        <begin position="8"/>
        <end position="191"/>
    </location>
</feature>
<geneLocation type="plasmid" evidence="4 5">
    <name>pHTS220</name>
</geneLocation>
<comment type="similarity">
    <text evidence="1">Belongs to the short-chain dehydrogenases/reductases (SDR) family.</text>
</comment>
<evidence type="ECO:0000313" key="4">
    <source>
        <dbReference type="EMBL" id="QRV17666.1"/>
    </source>
</evidence>
<protein>
    <submittedName>
        <fullName evidence="4">SDR family oxidoreductase</fullName>
    </submittedName>
</protein>
<reference evidence="4 5" key="1">
    <citation type="submission" date="2021-01" db="EMBL/GenBank/DDBJ databases">
        <title>Genome Sequence and Methylation Pattern of Haloterrigena salifodinae BOL5-1, An Extremely Halophilic Archaeon from a Bolivian Salt Mine.</title>
        <authorList>
            <person name="DasSarma P."/>
            <person name="Anton B.P."/>
            <person name="DasSarma S.L."/>
            <person name="von Ehrenheim H.A.L."/>
            <person name="Martinez F.L."/>
            <person name="Guzman D."/>
            <person name="Roberts R.J."/>
            <person name="DasSarma S."/>
        </authorList>
    </citation>
    <scope>NUCLEOTIDE SEQUENCE [LARGE SCALE GENOMIC DNA]</scope>
    <source>
        <strain evidence="4 5">BOL5-1</strain>
        <plasmid evidence="4 5">pHTS220</plasmid>
    </source>
</reference>
<dbReference type="InterPro" id="IPR036291">
    <property type="entry name" value="NAD(P)-bd_dom_sf"/>
</dbReference>
<accession>A0A8T8E8B9</accession>
<dbReference type="EMBL" id="CP069191">
    <property type="protein sequence ID" value="QRV17666.1"/>
    <property type="molecule type" value="Genomic_DNA"/>
</dbReference>
<evidence type="ECO:0000313" key="5">
    <source>
        <dbReference type="Proteomes" id="UP000637819"/>
    </source>
</evidence>
<gene>
    <name evidence="4" type="ORF">JMJ58_22940</name>
</gene>
<dbReference type="CDD" id="cd05233">
    <property type="entry name" value="SDR_c"/>
    <property type="match status" value="1"/>
</dbReference>
<proteinExistence type="inferred from homology"/>
<dbReference type="RefSeq" id="WP_204749641.1">
    <property type="nucleotide sequence ID" value="NZ_CP069191.1"/>
</dbReference>
<dbReference type="AlphaFoldDB" id="A0A8T8E8B9"/>
<evidence type="ECO:0000259" key="3">
    <source>
        <dbReference type="SMART" id="SM00822"/>
    </source>
</evidence>
<dbReference type="PROSITE" id="PS00061">
    <property type="entry name" value="ADH_SHORT"/>
    <property type="match status" value="1"/>
</dbReference>
<dbReference type="KEGG" id="hsal:JMJ58_22940"/>
<dbReference type="PRINTS" id="PR00080">
    <property type="entry name" value="SDRFAMILY"/>
</dbReference>
<keyword evidence="5" id="KW-1185">Reference proteome</keyword>
<dbReference type="OrthoDB" id="24596at2157"/>
<name>A0A8T8E8B9_9EURY</name>
<dbReference type="SMART" id="SM00822">
    <property type="entry name" value="PKS_KR"/>
    <property type="match status" value="1"/>
</dbReference>
<dbReference type="Gene3D" id="3.40.50.720">
    <property type="entry name" value="NAD(P)-binding Rossmann-like Domain"/>
    <property type="match status" value="1"/>
</dbReference>
<dbReference type="GeneID" id="62878046"/>
<dbReference type="PRINTS" id="PR00081">
    <property type="entry name" value="GDHRDH"/>
</dbReference>
<dbReference type="Proteomes" id="UP000637819">
    <property type="component" value="Plasmid pHTS220"/>
</dbReference>
<dbReference type="GO" id="GO:0016616">
    <property type="term" value="F:oxidoreductase activity, acting on the CH-OH group of donors, NAD or NADP as acceptor"/>
    <property type="evidence" value="ECO:0007669"/>
    <property type="project" value="TreeGrafter"/>
</dbReference>
<keyword evidence="2" id="KW-0560">Oxidoreductase</keyword>
<dbReference type="PANTHER" id="PTHR42760">
    <property type="entry name" value="SHORT-CHAIN DEHYDROGENASES/REDUCTASES FAMILY MEMBER"/>
    <property type="match status" value="1"/>
</dbReference>
<dbReference type="FunFam" id="3.40.50.720:FF:000084">
    <property type="entry name" value="Short-chain dehydrogenase reductase"/>
    <property type="match status" value="1"/>
</dbReference>
<evidence type="ECO:0000256" key="2">
    <source>
        <dbReference type="ARBA" id="ARBA00023002"/>
    </source>
</evidence>
<dbReference type="Pfam" id="PF13561">
    <property type="entry name" value="adh_short_C2"/>
    <property type="match status" value="1"/>
</dbReference>